<dbReference type="InterPro" id="IPR011060">
    <property type="entry name" value="RibuloseP-bd_barrel"/>
</dbReference>
<sequence>MNRLKPILEQKEREVAKLLPRMEHLRMAALQRNDFRGFAAALDRGPDALGLVAEVKKASPSAGVIAADFDPVLIGRQYEAAGAHAVSVLTDEKFFQGHLSYLTRVREAIALPCLRKDFIIHEAQIFEACVAGADAILLIVAALDDAALKHLLETAALCQLDALVEVHTMEELERALEQDVKLIGINNRNLTTFEVDLATTERLSEEVPAGVVLVSESGLKTSADAQRVFDCGCNAILVGESLMRTGDIAAQAAELLNVHPAPTASE</sequence>
<feature type="domain" description="Indole-3-glycerol phosphate synthase" evidence="9">
    <location>
        <begin position="5"/>
        <end position="255"/>
    </location>
</feature>
<evidence type="ECO:0000256" key="2">
    <source>
        <dbReference type="ARBA" id="ARBA00004696"/>
    </source>
</evidence>
<dbReference type="FunFam" id="3.20.20.70:FF:000024">
    <property type="entry name" value="Indole-3-glycerol phosphate synthase"/>
    <property type="match status" value="1"/>
</dbReference>
<evidence type="ECO:0000256" key="5">
    <source>
        <dbReference type="ARBA" id="ARBA00022822"/>
    </source>
</evidence>
<dbReference type="PROSITE" id="PS00614">
    <property type="entry name" value="IGPS"/>
    <property type="match status" value="1"/>
</dbReference>
<dbReference type="CDD" id="cd00331">
    <property type="entry name" value="IGPS"/>
    <property type="match status" value="1"/>
</dbReference>
<organism evidence="10">
    <name type="scientific">uncultured Verrucomicrobiota bacterium</name>
    <dbReference type="NCBI Taxonomy" id="156588"/>
    <lineage>
        <taxon>Bacteria</taxon>
        <taxon>Pseudomonadati</taxon>
        <taxon>Verrucomicrobiota</taxon>
        <taxon>environmental samples</taxon>
    </lineage>
</organism>
<dbReference type="PANTHER" id="PTHR22854:SF2">
    <property type="entry name" value="INDOLE-3-GLYCEROL-PHOSPHATE SYNTHASE"/>
    <property type="match status" value="1"/>
</dbReference>
<keyword evidence="3 8" id="KW-0028">Amino-acid biosynthesis</keyword>
<dbReference type="Gene3D" id="3.20.20.70">
    <property type="entry name" value="Aldolase class I"/>
    <property type="match status" value="1"/>
</dbReference>
<protein>
    <recommendedName>
        <fullName evidence="8">Indole-3-glycerol phosphate synthase</fullName>
        <shortName evidence="8">IGPS</shortName>
        <ecNumber evidence="8">4.1.1.48</ecNumber>
    </recommendedName>
</protein>
<dbReference type="InterPro" id="IPR013798">
    <property type="entry name" value="Indole-3-glycerol_P_synth_dom"/>
</dbReference>
<evidence type="ECO:0000259" key="9">
    <source>
        <dbReference type="Pfam" id="PF00218"/>
    </source>
</evidence>
<evidence type="ECO:0000256" key="3">
    <source>
        <dbReference type="ARBA" id="ARBA00022605"/>
    </source>
</evidence>
<dbReference type="InterPro" id="IPR013785">
    <property type="entry name" value="Aldolase_TIM"/>
</dbReference>
<dbReference type="UniPathway" id="UPA00035">
    <property type="reaction ID" value="UER00043"/>
</dbReference>
<evidence type="ECO:0000256" key="1">
    <source>
        <dbReference type="ARBA" id="ARBA00001633"/>
    </source>
</evidence>
<dbReference type="InterPro" id="IPR001468">
    <property type="entry name" value="Indole-3-GlycerolPSynthase_CS"/>
</dbReference>
<evidence type="ECO:0000256" key="8">
    <source>
        <dbReference type="HAMAP-Rule" id="MF_00134"/>
    </source>
</evidence>
<name>D2DXQ0_9BACT</name>
<dbReference type="GO" id="GO:0000162">
    <property type="term" value="P:L-tryptophan biosynthetic process"/>
    <property type="evidence" value="ECO:0007669"/>
    <property type="project" value="UniProtKB-UniRule"/>
</dbReference>
<dbReference type="Pfam" id="PF00218">
    <property type="entry name" value="IGPS"/>
    <property type="match status" value="1"/>
</dbReference>
<evidence type="ECO:0000256" key="7">
    <source>
        <dbReference type="ARBA" id="ARBA00023239"/>
    </source>
</evidence>
<dbReference type="PANTHER" id="PTHR22854">
    <property type="entry name" value="TRYPTOPHAN BIOSYNTHESIS PROTEIN"/>
    <property type="match status" value="1"/>
</dbReference>
<dbReference type="GO" id="GO:0004640">
    <property type="term" value="F:phosphoribosylanthranilate isomerase activity"/>
    <property type="evidence" value="ECO:0007669"/>
    <property type="project" value="TreeGrafter"/>
</dbReference>
<keyword evidence="4 8" id="KW-0210">Decarboxylase</keyword>
<evidence type="ECO:0000313" key="10">
    <source>
        <dbReference type="EMBL" id="ACO70873.1"/>
    </source>
</evidence>
<proteinExistence type="inferred from homology"/>
<dbReference type="SUPFAM" id="SSF51366">
    <property type="entry name" value="Ribulose-phoshate binding barrel"/>
    <property type="match status" value="1"/>
</dbReference>
<keyword evidence="7 8" id="KW-0456">Lyase</keyword>
<reference evidence="10" key="1">
    <citation type="journal article" date="2010" name="FEMS Microbiol. Ecol.">
        <title>Phylogenetic and metagenomic analysis of Verrucomicrobia in former agricultural grassland soil.</title>
        <authorList>
            <person name="Kielak A."/>
            <person name="Rodrigues J.L.M."/>
            <person name="Kuramae E.E."/>
            <person name="Chain P.S.G."/>
            <person name="van Veen J.A."/>
            <person name="Kowalchuk G.A."/>
        </authorList>
    </citation>
    <scope>NUCLEOTIDE SEQUENCE</scope>
</reference>
<accession>D2DXQ0</accession>
<keyword evidence="5 8" id="KW-0822">Tryptophan biosynthesis</keyword>
<dbReference type="GO" id="GO:0004425">
    <property type="term" value="F:indole-3-glycerol-phosphate synthase activity"/>
    <property type="evidence" value="ECO:0007669"/>
    <property type="project" value="UniProtKB-UniRule"/>
</dbReference>
<comment type="catalytic activity">
    <reaction evidence="1 8">
        <text>1-(2-carboxyphenylamino)-1-deoxy-D-ribulose 5-phosphate + H(+) = (1S,2R)-1-C-(indol-3-yl)glycerol 3-phosphate + CO2 + H2O</text>
        <dbReference type="Rhea" id="RHEA:23476"/>
        <dbReference type="ChEBI" id="CHEBI:15377"/>
        <dbReference type="ChEBI" id="CHEBI:15378"/>
        <dbReference type="ChEBI" id="CHEBI:16526"/>
        <dbReference type="ChEBI" id="CHEBI:58613"/>
        <dbReference type="ChEBI" id="CHEBI:58866"/>
        <dbReference type="EC" id="4.1.1.48"/>
    </reaction>
</comment>
<dbReference type="EMBL" id="FJ872372">
    <property type="protein sequence ID" value="ACO70873.1"/>
    <property type="molecule type" value="Genomic_DNA"/>
</dbReference>
<keyword evidence="6 8" id="KW-0057">Aromatic amino acid biosynthesis</keyword>
<dbReference type="EC" id="4.1.1.48" evidence="8"/>
<evidence type="ECO:0000256" key="6">
    <source>
        <dbReference type="ARBA" id="ARBA00023141"/>
    </source>
</evidence>
<comment type="pathway">
    <text evidence="2 8">Amino-acid biosynthesis; L-tryptophan biosynthesis; L-tryptophan from chorismate: step 4/5.</text>
</comment>
<dbReference type="AlphaFoldDB" id="D2DXQ0"/>
<dbReference type="InterPro" id="IPR045186">
    <property type="entry name" value="Indole-3-glycerol_P_synth"/>
</dbReference>
<gene>
    <name evidence="8" type="primary">trpC</name>
</gene>
<evidence type="ECO:0000256" key="4">
    <source>
        <dbReference type="ARBA" id="ARBA00022793"/>
    </source>
</evidence>
<comment type="similarity">
    <text evidence="8">Belongs to the TrpC family.</text>
</comment>
<dbReference type="NCBIfam" id="NF001377">
    <property type="entry name" value="PRK00278.2-4"/>
    <property type="match status" value="1"/>
</dbReference>
<dbReference type="HAMAP" id="MF_00134_B">
    <property type="entry name" value="IGPS_B"/>
    <property type="match status" value="1"/>
</dbReference>